<dbReference type="PRINTS" id="PR00469">
    <property type="entry name" value="PNDRDTASEII"/>
</dbReference>
<evidence type="ECO:0000256" key="3">
    <source>
        <dbReference type="ARBA" id="ARBA00011048"/>
    </source>
</evidence>
<dbReference type="InterPro" id="IPR051793">
    <property type="entry name" value="NADH:flavin_oxidoreductase"/>
</dbReference>
<dbReference type="PRINTS" id="PR00368">
    <property type="entry name" value="FADPNR"/>
</dbReference>
<evidence type="ECO:0000313" key="13">
    <source>
        <dbReference type="Proteomes" id="UP000650524"/>
    </source>
</evidence>
<evidence type="ECO:0000259" key="10">
    <source>
        <dbReference type="Pfam" id="PF00724"/>
    </source>
</evidence>
<comment type="cofactor">
    <cofactor evidence="1">
        <name>FMN</name>
        <dbReference type="ChEBI" id="CHEBI:58210"/>
    </cofactor>
</comment>
<evidence type="ECO:0000256" key="7">
    <source>
        <dbReference type="ARBA" id="ARBA00023002"/>
    </source>
</evidence>
<evidence type="ECO:0000256" key="5">
    <source>
        <dbReference type="ARBA" id="ARBA00022643"/>
    </source>
</evidence>
<accession>A0A8J6N1D6</accession>
<evidence type="ECO:0000256" key="6">
    <source>
        <dbReference type="ARBA" id="ARBA00022723"/>
    </source>
</evidence>
<dbReference type="GO" id="GO:0010181">
    <property type="term" value="F:FMN binding"/>
    <property type="evidence" value="ECO:0007669"/>
    <property type="project" value="InterPro"/>
</dbReference>
<dbReference type="Gene3D" id="3.20.20.70">
    <property type="entry name" value="Aldolase class I"/>
    <property type="match status" value="1"/>
</dbReference>
<gene>
    <name evidence="12" type="ORF">H8E19_09975</name>
</gene>
<dbReference type="EMBL" id="JACNJD010000230">
    <property type="protein sequence ID" value="MBC8177719.1"/>
    <property type="molecule type" value="Genomic_DNA"/>
</dbReference>
<dbReference type="GO" id="GO:0051536">
    <property type="term" value="F:iron-sulfur cluster binding"/>
    <property type="evidence" value="ECO:0007669"/>
    <property type="project" value="UniProtKB-KW"/>
</dbReference>
<keyword evidence="6" id="KW-0479">Metal-binding</keyword>
<dbReference type="SUPFAM" id="SSF51905">
    <property type="entry name" value="FAD/NAD(P)-binding domain"/>
    <property type="match status" value="1"/>
</dbReference>
<sequence>MKYLFSNYSIRNCDLKNRIVMPGLASFLIENDGSITDKAIEHYRLRAAGGPAMVIMEACAVSPEGIVSPHQARIYDDRFMEGLTKIARAIKAEGAVPAVQIHHGGRQTSSKVIKQLPVAPSPLPCPTITGDVKPLTTGEIEGIVEKFGDAATRSIEAGFEFIEIHGAHGYLVNQFLSKFSNIREDRYGGDIAGRTRFAEEIVREVRHRIGKDFPISFKISAMEFVKDGLDIEESIEILKILQNAGIDVVQVSAGNDATPEWICQPMFMEKACLTGFAGKIKEALDVPVMAVGRINDPLIADEIIKNGMADLICIGRGLLADPEFPKKAMEGRLDDIRTCIACNTCMESIFRKGRVECLVNPVLGREKEMAFHPAKTPKKVMVVGAGPGGLNVAWVAARRGHDVHLFEKQSELGGQLILGSITAYKKEILNLIRFQKRQIERFGVNCHINHEVTTKTVKTQAPDIVILATGSVPSFPPVDGIDKEIVISVNEALNSGQQKADKAVVIGGGPTGCEVALHLSENGCHVTIVEILPKIGAPLESITKKLLIRKLKDNNVEIRTGSKLIRVEDNGAVIAGKDGTQILIEASKVVTAVGSKPDNRLYDQIKSLGYEIHQIGDCLEPRSAKAAIYEGGVLGRSI</sequence>
<keyword evidence="7" id="KW-0560">Oxidoreductase</keyword>
<dbReference type="Pfam" id="PF07992">
    <property type="entry name" value="Pyr_redox_2"/>
    <property type="match status" value="1"/>
</dbReference>
<dbReference type="InterPro" id="IPR013785">
    <property type="entry name" value="Aldolase_TIM"/>
</dbReference>
<reference evidence="12 13" key="1">
    <citation type="submission" date="2020-08" db="EMBL/GenBank/DDBJ databases">
        <title>Bridging the membrane lipid divide: bacteria of the FCB group superphylum have the potential to synthesize archaeal ether lipids.</title>
        <authorList>
            <person name="Villanueva L."/>
            <person name="Von Meijenfeldt F.A.B."/>
            <person name="Westbye A.B."/>
            <person name="Yadav S."/>
            <person name="Hopmans E.C."/>
            <person name="Dutilh B.E."/>
            <person name="Sinninghe Damste J.S."/>
        </authorList>
    </citation>
    <scope>NUCLEOTIDE SEQUENCE [LARGE SCALE GENOMIC DNA]</scope>
    <source>
        <strain evidence="12">NIOZ-UU27</strain>
    </source>
</reference>
<evidence type="ECO:0000256" key="2">
    <source>
        <dbReference type="ARBA" id="ARBA00001966"/>
    </source>
</evidence>
<dbReference type="PANTHER" id="PTHR42917">
    <property type="entry name" value="2,4-DIENOYL-COA REDUCTASE"/>
    <property type="match status" value="1"/>
</dbReference>
<keyword evidence="5" id="KW-0288">FMN</keyword>
<comment type="similarity">
    <text evidence="3">In the N-terminal section; belongs to the NADH:flavin oxidoreductase/NADH oxidase family.</text>
</comment>
<dbReference type="InterPro" id="IPR023753">
    <property type="entry name" value="FAD/NAD-binding_dom"/>
</dbReference>
<dbReference type="SUPFAM" id="SSF51395">
    <property type="entry name" value="FMN-linked oxidoreductases"/>
    <property type="match status" value="1"/>
</dbReference>
<feature type="domain" description="FAD/NAD(P)-binding" evidence="11">
    <location>
        <begin position="378"/>
        <end position="612"/>
    </location>
</feature>
<dbReference type="InterPro" id="IPR001155">
    <property type="entry name" value="OxRdtase_FMN_N"/>
</dbReference>
<dbReference type="Gene3D" id="3.40.50.720">
    <property type="entry name" value="NAD(P)-binding Rossmann-like Domain"/>
    <property type="match status" value="1"/>
</dbReference>
<keyword evidence="4" id="KW-0285">Flavoprotein</keyword>
<dbReference type="InterPro" id="IPR036188">
    <property type="entry name" value="FAD/NAD-bd_sf"/>
</dbReference>
<comment type="cofactor">
    <cofactor evidence="2">
        <name>[4Fe-4S] cluster</name>
        <dbReference type="ChEBI" id="CHEBI:49883"/>
    </cofactor>
</comment>
<keyword evidence="8" id="KW-0408">Iron</keyword>
<proteinExistence type="inferred from homology"/>
<feature type="domain" description="NADH:flavin oxidoreductase/NADH oxidase N-terminal" evidence="10">
    <location>
        <begin position="4"/>
        <end position="333"/>
    </location>
</feature>
<dbReference type="PANTHER" id="PTHR42917:SF2">
    <property type="entry name" value="2,4-DIENOYL-COA REDUCTASE [(2E)-ENOYL-COA-PRODUCING]"/>
    <property type="match status" value="1"/>
</dbReference>
<evidence type="ECO:0000259" key="11">
    <source>
        <dbReference type="Pfam" id="PF07992"/>
    </source>
</evidence>
<evidence type="ECO:0000313" key="12">
    <source>
        <dbReference type="EMBL" id="MBC8177719.1"/>
    </source>
</evidence>
<dbReference type="GO" id="GO:0046872">
    <property type="term" value="F:metal ion binding"/>
    <property type="evidence" value="ECO:0007669"/>
    <property type="project" value="UniProtKB-KW"/>
</dbReference>
<dbReference type="GO" id="GO:0016491">
    <property type="term" value="F:oxidoreductase activity"/>
    <property type="evidence" value="ECO:0007669"/>
    <property type="project" value="UniProtKB-KW"/>
</dbReference>
<dbReference type="Proteomes" id="UP000650524">
    <property type="component" value="Unassembled WGS sequence"/>
</dbReference>
<dbReference type="Gene3D" id="3.50.50.60">
    <property type="entry name" value="FAD/NAD(P)-binding domain"/>
    <property type="match status" value="1"/>
</dbReference>
<dbReference type="AlphaFoldDB" id="A0A8J6N1D6"/>
<organism evidence="12 13">
    <name type="scientific">Candidatus Desulfacyla euxinica</name>
    <dbReference type="NCBI Taxonomy" id="2841693"/>
    <lineage>
        <taxon>Bacteria</taxon>
        <taxon>Deltaproteobacteria</taxon>
        <taxon>Candidatus Desulfacyla</taxon>
    </lineage>
</organism>
<dbReference type="CDD" id="cd02803">
    <property type="entry name" value="OYE_like_FMN_family"/>
    <property type="match status" value="1"/>
</dbReference>
<evidence type="ECO:0000256" key="9">
    <source>
        <dbReference type="ARBA" id="ARBA00023014"/>
    </source>
</evidence>
<evidence type="ECO:0000256" key="1">
    <source>
        <dbReference type="ARBA" id="ARBA00001917"/>
    </source>
</evidence>
<evidence type="ECO:0000256" key="4">
    <source>
        <dbReference type="ARBA" id="ARBA00022630"/>
    </source>
</evidence>
<evidence type="ECO:0000256" key="8">
    <source>
        <dbReference type="ARBA" id="ARBA00023004"/>
    </source>
</evidence>
<keyword evidence="9" id="KW-0411">Iron-sulfur</keyword>
<dbReference type="Pfam" id="PF00724">
    <property type="entry name" value="Oxidored_FMN"/>
    <property type="match status" value="1"/>
</dbReference>
<name>A0A8J6N1D6_9DELT</name>
<comment type="caution">
    <text evidence="12">The sequence shown here is derived from an EMBL/GenBank/DDBJ whole genome shotgun (WGS) entry which is preliminary data.</text>
</comment>
<protein>
    <submittedName>
        <fullName evidence="12">FAD-dependent oxidoreductase</fullName>
    </submittedName>
</protein>